<dbReference type="KEGG" id="aot:AcetOri_orf01451"/>
<sequence length="300" mass="32989">MPLFFDREDRTELVEDDFHTTVLWFAGVRASCHERVSFTVTVDVDGSSRYTVTDQFSLHAVSATVGQAEVVLFTTWARVCSRVIGVAVNFDAGCLNVGRSLCSFSNDLTCTCAKSRSIPVEEHEVRTCWQRSRSCNNRSRSCRRRSCVECVTQAQHEQVVEAVINAGVVGRCTFATESKLTVTERTGLANHTVLSGNLQAWYARVDCSTNDGLISETTTCSMKGTGCWVAKISLFFRPQITCTSTNKRGDRGVNTELLQVDIIHEVAEPTVGRVFTMRANAGTSVAIQVRAKVGAFNFSA</sequence>
<evidence type="ECO:0000313" key="1">
    <source>
        <dbReference type="EMBL" id="BBC79333.1"/>
    </source>
</evidence>
<protein>
    <submittedName>
        <fullName evidence="1">OmpA/MotB domain protein</fullName>
    </submittedName>
</protein>
<gene>
    <name evidence="1" type="ORF">AcetOrient_orf01451</name>
</gene>
<reference evidence="1 2" key="1">
    <citation type="submission" date="2018-02" db="EMBL/GenBank/DDBJ databases">
        <title>Acetobacter orientalis genome.</title>
        <authorList>
            <person name="Nakashima N."/>
            <person name="Tamura T."/>
        </authorList>
    </citation>
    <scope>NUCLEOTIDE SEQUENCE [LARGE SCALE GENOMIC DNA]</scope>
    <source>
        <strain evidence="1 2">FAN1</strain>
    </source>
</reference>
<accession>A0A2Z5ZFG2</accession>
<organism evidence="1 2">
    <name type="scientific">Acetobacter orientalis</name>
    <dbReference type="NCBI Taxonomy" id="146474"/>
    <lineage>
        <taxon>Bacteria</taxon>
        <taxon>Pseudomonadati</taxon>
        <taxon>Pseudomonadota</taxon>
        <taxon>Alphaproteobacteria</taxon>
        <taxon>Acetobacterales</taxon>
        <taxon>Acetobacteraceae</taxon>
        <taxon>Acetobacter</taxon>
    </lineage>
</organism>
<dbReference type="Proteomes" id="UP000270034">
    <property type="component" value="Chromosome"/>
</dbReference>
<evidence type="ECO:0000313" key="2">
    <source>
        <dbReference type="Proteomes" id="UP000270034"/>
    </source>
</evidence>
<dbReference type="EMBL" id="AP018515">
    <property type="protein sequence ID" value="BBC79333.1"/>
    <property type="molecule type" value="Genomic_DNA"/>
</dbReference>
<proteinExistence type="predicted"/>
<dbReference type="AlphaFoldDB" id="A0A2Z5ZFG2"/>
<name>A0A2Z5ZFG2_9PROT</name>